<dbReference type="EMBL" id="JANJQO010000026">
    <property type="protein sequence ID" value="KAJ2983508.1"/>
    <property type="molecule type" value="Genomic_DNA"/>
</dbReference>
<dbReference type="Proteomes" id="UP001143910">
    <property type="component" value="Unassembled WGS sequence"/>
</dbReference>
<proteinExistence type="predicted"/>
<organism evidence="1 2">
    <name type="scientific">Zarea fungicola</name>
    <dbReference type="NCBI Taxonomy" id="93591"/>
    <lineage>
        <taxon>Eukaryota</taxon>
        <taxon>Fungi</taxon>
        <taxon>Dikarya</taxon>
        <taxon>Ascomycota</taxon>
        <taxon>Pezizomycotina</taxon>
        <taxon>Sordariomycetes</taxon>
        <taxon>Hypocreomycetidae</taxon>
        <taxon>Hypocreales</taxon>
        <taxon>Cordycipitaceae</taxon>
        <taxon>Zarea</taxon>
    </lineage>
</organism>
<accession>A0ACC1NYY5</accession>
<sequence length="1623" mass="181321">MHLRVVATSCSTGADNRCEWQVDIYIDDAARAGTSISLLDPLDHKERTLCRWYLDKFRQREPYSTSKAKAASLLLEKYGATLLSQLSLCQYVPDYDEVHIIVENQVEVDQRTSRSIHRLYWEFLEDERLWDTAGRVTVQRLVPHSKPGAQVPIQADQIDLLLITARDLTQKWTADSDISPSLVPDILCRIESALEPRGVILKIQIVRPGTLEALENTLRQNRLKNGRSFDIVHFDVHGAVAKDGNGQMDGFLYFNDGDTLETITVPAKTVAGLVGSYEIPAVVFNACDSASSMHGDKSNIAKIFLTGGSHNVLAMAHKASEDAVATFLESFYAAFLVHGYSFSKAAQVARSALRANPRRNARLNLEVAVTDWAIPVVYSTEDYDQHVLPHPTLGSSLPIKCTQAIRSSRPAEEVYGRDFDGMRLEKAISSNGLVHLYGAPGVGKSAFLSNVTKSWLRYGFTSIAVSVNFSSGNITTMMDLLWDISRQIGAQCDPGVEIEAILAETLINCLSRQRSVIVLDGFDYRSTNWQKQDQTMKSLGRFLSAVRAASYTKHGETSTYIIFSGRRPGDLARSALELGDIPEYELLGLSKPDAMSIVQMFAKPTSISAPEEHIYKDLRETWKAESLINLLQGNPAGLIQFCQLALNMNLSLPEMYNILHAEDPVLMLEINTLWPSFTLLHELHRKTQALTDAQLATWTTLAWYWHTGPLISNLQKILKNVDIVHDAALVEEAIAIAADTGYISTDSDGRISWIHPIFTISLRIMSCSSLCRVPSDKIAGWLGFRQGFASGPMRHLVAGDSRWAKGKQDGLDYATRLVQALLCSDITRDHHEPYWRFLIHILFDFNDNCRPLTRNLLSDGVNNPLLLSGCEVQKENYLLAVKLCRGRGPLPIPAIGWPAELVLEMGIFIIRLFNCDEVKRISVYYQEMLSGAVLQSQKAGGCAAVRSEDLGVVLGTVSFLIEMERRHIPGTTNRSMEFLRYGEKLLADSETQFGVSEVVSATLGKIKLSYAAGTVFMEERRAEESRERMKRANNLAQKLFETADPIDSDRVQQRLESTDPNDAAMLNVAIDEYKEMVIGDGGKMEQFWNVALAEALGQDLAADELQPQGGVWLQLHPVHEMFDSVLRNHSKIMASSHRLNLHEKELDRGHWARAMGYHTGALIRKVQQLDFEGVLETLDAQEDIARKHGVFDLHEKQFQVARDGIQHTAGWLSTVQSDSVTEEVVSEMTDYMASISVSGNKQGFPSELGDIAGLLKEAWVRDNDSNLPHTSAPGILCGNLSTQQGMIDIMTRHFSRAAHNRQYSNSFVAAVHKVLATVDQLERAEDESNAQDIYGRLDELEKLSQQDTTEEFINASKLPERRRWNTARLITDAIRNDHPATEDEAGLEQLFSKIGKAKQTMDLSKLSSTAEFESVAKEVEAQYQNIRLAVLSRRVSKSLAQNDKKLFVLHCKEILQLHGEGQFALALAKKSSKDCLAAVWAEYFRFCILSAFQDYNWQDARGIYAKWRAEDYVWQWARAEPGYKGVLAAEAACVSHAGLADVLDALERLDFARAKHAMDRSEKLSEKLERENENRAAESIRICMNRARTTTAEMLRTLGTQGPAAAKDLIARAKYAELVQPFG</sequence>
<comment type="caution">
    <text evidence="1">The sequence shown here is derived from an EMBL/GenBank/DDBJ whole genome shotgun (WGS) entry which is preliminary data.</text>
</comment>
<evidence type="ECO:0000313" key="2">
    <source>
        <dbReference type="Proteomes" id="UP001143910"/>
    </source>
</evidence>
<keyword evidence="2" id="KW-1185">Reference proteome</keyword>
<evidence type="ECO:0000313" key="1">
    <source>
        <dbReference type="EMBL" id="KAJ2983508.1"/>
    </source>
</evidence>
<protein>
    <submittedName>
        <fullName evidence="1">Uncharacterized protein</fullName>
    </submittedName>
</protein>
<reference evidence="1" key="1">
    <citation type="submission" date="2022-08" db="EMBL/GenBank/DDBJ databases">
        <title>Genome Sequence of Lecanicillium fungicola.</title>
        <authorList>
            <person name="Buettner E."/>
        </authorList>
    </citation>
    <scope>NUCLEOTIDE SEQUENCE</scope>
    <source>
        <strain evidence="1">Babe33</strain>
    </source>
</reference>
<name>A0ACC1NYY5_9HYPO</name>
<gene>
    <name evidence="1" type="ORF">NQ176_g637</name>
</gene>